<evidence type="ECO:0000256" key="1">
    <source>
        <dbReference type="SAM" id="MobiDB-lite"/>
    </source>
</evidence>
<name>A0AAN7A9U3_9PEZI</name>
<reference evidence="2" key="1">
    <citation type="journal article" date="2023" name="Mol. Phylogenet. Evol.">
        <title>Genome-scale phylogeny and comparative genomics of the fungal order Sordariales.</title>
        <authorList>
            <person name="Hensen N."/>
            <person name="Bonometti L."/>
            <person name="Westerberg I."/>
            <person name="Brannstrom I.O."/>
            <person name="Guillou S."/>
            <person name="Cros-Aarteil S."/>
            <person name="Calhoun S."/>
            <person name="Haridas S."/>
            <person name="Kuo A."/>
            <person name="Mondo S."/>
            <person name="Pangilinan J."/>
            <person name="Riley R."/>
            <person name="LaButti K."/>
            <person name="Andreopoulos B."/>
            <person name="Lipzen A."/>
            <person name="Chen C."/>
            <person name="Yan M."/>
            <person name="Daum C."/>
            <person name="Ng V."/>
            <person name="Clum A."/>
            <person name="Steindorff A."/>
            <person name="Ohm R.A."/>
            <person name="Martin F."/>
            <person name="Silar P."/>
            <person name="Natvig D.O."/>
            <person name="Lalanne C."/>
            <person name="Gautier V."/>
            <person name="Ament-Velasquez S.L."/>
            <person name="Kruys A."/>
            <person name="Hutchinson M.I."/>
            <person name="Powell A.J."/>
            <person name="Barry K."/>
            <person name="Miller A.N."/>
            <person name="Grigoriev I.V."/>
            <person name="Debuchy R."/>
            <person name="Gladieux P."/>
            <person name="Hiltunen Thoren M."/>
            <person name="Johannesson H."/>
        </authorList>
    </citation>
    <scope>NUCLEOTIDE SEQUENCE</scope>
    <source>
        <strain evidence="2">CBS 892.96</strain>
    </source>
</reference>
<proteinExistence type="predicted"/>
<comment type="caution">
    <text evidence="2">The sequence shown here is derived from an EMBL/GenBank/DDBJ whole genome shotgun (WGS) entry which is preliminary data.</text>
</comment>
<dbReference type="Proteomes" id="UP001302321">
    <property type="component" value="Unassembled WGS sequence"/>
</dbReference>
<evidence type="ECO:0000313" key="2">
    <source>
        <dbReference type="EMBL" id="KAK4180666.1"/>
    </source>
</evidence>
<evidence type="ECO:0000313" key="3">
    <source>
        <dbReference type="Proteomes" id="UP001302321"/>
    </source>
</evidence>
<sequence>MGQKSSCLAHKHSASGTASTEPHRHIENGTAQDLLKDIARRSKLQTRGMPGKFSDDIVGTGSSQHATEQNGNAVDENGSTKRLMKTSTEDVDIETCFDAPVIQEVIKPHVHEIRQEEIHRDIHIHTNHTIIQPVYDLEVLPPRHFVPDGNGNLVEINESDLPGCTGQNAQWHITAGPGPVSLNSQHAFRNVVDTNARSDISSGSEHDSGSVSLTDSVVEGDEQGSQDEILKPNGQVTFLQRLATTPAKEGKTKKNSRLPKPSTPARQ</sequence>
<dbReference type="AlphaFoldDB" id="A0AAN7A9U3"/>
<feature type="region of interest" description="Disordered" evidence="1">
    <location>
        <begin position="218"/>
        <end position="267"/>
    </location>
</feature>
<dbReference type="EMBL" id="MU866096">
    <property type="protein sequence ID" value="KAK4180666.1"/>
    <property type="molecule type" value="Genomic_DNA"/>
</dbReference>
<gene>
    <name evidence="2" type="ORF">QBC36DRAFT_19811</name>
</gene>
<feature type="region of interest" description="Disordered" evidence="1">
    <location>
        <begin position="45"/>
        <end position="81"/>
    </location>
</feature>
<reference evidence="2" key="2">
    <citation type="submission" date="2023-05" db="EMBL/GenBank/DDBJ databases">
        <authorList>
            <consortium name="Lawrence Berkeley National Laboratory"/>
            <person name="Steindorff A."/>
            <person name="Hensen N."/>
            <person name="Bonometti L."/>
            <person name="Westerberg I."/>
            <person name="Brannstrom I.O."/>
            <person name="Guillou S."/>
            <person name="Cros-Aarteil S."/>
            <person name="Calhoun S."/>
            <person name="Haridas S."/>
            <person name="Kuo A."/>
            <person name="Mondo S."/>
            <person name="Pangilinan J."/>
            <person name="Riley R."/>
            <person name="Labutti K."/>
            <person name="Andreopoulos B."/>
            <person name="Lipzen A."/>
            <person name="Chen C."/>
            <person name="Yanf M."/>
            <person name="Daum C."/>
            <person name="Ng V."/>
            <person name="Clum A."/>
            <person name="Ohm R."/>
            <person name="Martin F."/>
            <person name="Silar P."/>
            <person name="Natvig D."/>
            <person name="Lalanne C."/>
            <person name="Gautier V."/>
            <person name="Ament-Velasquez S.L."/>
            <person name="Kruys A."/>
            <person name="Hutchinson M.I."/>
            <person name="Powell A.J."/>
            <person name="Barry K."/>
            <person name="Miller A.N."/>
            <person name="Grigoriev I.V."/>
            <person name="Debuchy R."/>
            <person name="Gladieux P."/>
            <person name="Thoren M.H."/>
            <person name="Johannesson H."/>
        </authorList>
    </citation>
    <scope>NUCLEOTIDE SEQUENCE</scope>
    <source>
        <strain evidence="2">CBS 892.96</strain>
    </source>
</reference>
<keyword evidence="3" id="KW-1185">Reference proteome</keyword>
<protein>
    <submittedName>
        <fullName evidence="2">Uncharacterized protein</fullName>
    </submittedName>
</protein>
<organism evidence="2 3">
    <name type="scientific">Triangularia setosa</name>
    <dbReference type="NCBI Taxonomy" id="2587417"/>
    <lineage>
        <taxon>Eukaryota</taxon>
        <taxon>Fungi</taxon>
        <taxon>Dikarya</taxon>
        <taxon>Ascomycota</taxon>
        <taxon>Pezizomycotina</taxon>
        <taxon>Sordariomycetes</taxon>
        <taxon>Sordariomycetidae</taxon>
        <taxon>Sordariales</taxon>
        <taxon>Podosporaceae</taxon>
        <taxon>Triangularia</taxon>
    </lineage>
</organism>
<accession>A0AAN7A9U3</accession>
<feature type="region of interest" description="Disordered" evidence="1">
    <location>
        <begin position="1"/>
        <end position="27"/>
    </location>
</feature>
<feature type="compositionally biased region" description="Polar residues" evidence="1">
    <location>
        <begin position="60"/>
        <end position="72"/>
    </location>
</feature>